<evidence type="ECO:0000256" key="1">
    <source>
        <dbReference type="ARBA" id="ARBA00004906"/>
    </source>
</evidence>
<protein>
    <submittedName>
        <fullName evidence="7">Carbohydrate-binding protein</fullName>
    </submittedName>
</protein>
<dbReference type="PANTHER" id="PTHR22990:SF15">
    <property type="entry name" value="F-BOX ONLY PROTEIN 10"/>
    <property type="match status" value="1"/>
</dbReference>
<sequence length="457" mass="49486">MNRLLPISLVAAMTSLVPAWAADWDVPNRAGAIAETLAQAADGDTLRLSPGEYADTLVLDRPVIIDGQGHATLDGRGLGAVITVTGPGITVQNLTVIGSGSSHQEIDSGIKLTKTAKAPRILNNVLLGNLCGVDIHGARDSLVQGNRIEGRLDRHMNARGNGIYVWNAPGAVVVGNDIRFGRDGVFVNSSRNNRFINNTFRDLRFAVHYMYADNSEVSGNVSIGNHLGYAVMFSKRVKVTGNVSLNDRDHGVMLNYANQGEVRGNYVKGAKGKCTFLYNAHKNDFSGNWFESCGIGIHFTAGSAGNRMVGNAFAGNRHQVKFVSTKWVEWSEEGQGNYWSDFAGFDVDGDGIADAPYRPNDSMDHVLWTQPAAKLLMGSPAVQLVRWSQSAFPALLPGGVIDSHPLMRPERPEAARKVEQDGQKEFPARRHRRAALGRPPRACASYPPGGRAQPSEF</sequence>
<dbReference type="InterPro" id="IPR007742">
    <property type="entry name" value="NosD_dom"/>
</dbReference>
<dbReference type="NCBIfam" id="TIGR04247">
    <property type="entry name" value="NosD_copper_fam"/>
    <property type="match status" value="1"/>
</dbReference>
<proteinExistence type="predicted"/>
<feature type="domain" description="Carbohydrate-binding/sugar hydrolysis" evidence="6">
    <location>
        <begin position="40"/>
        <end position="188"/>
    </location>
</feature>
<organism evidence="7 8">
    <name type="scientific">Leisingera methylohalidivorans DSM 14336</name>
    <dbReference type="NCBI Taxonomy" id="999552"/>
    <lineage>
        <taxon>Bacteria</taxon>
        <taxon>Pseudomonadati</taxon>
        <taxon>Pseudomonadota</taxon>
        <taxon>Alphaproteobacteria</taxon>
        <taxon>Rhodobacterales</taxon>
        <taxon>Roseobacteraceae</taxon>
        <taxon>Leisingera</taxon>
    </lineage>
</organism>
<dbReference type="InterPro" id="IPR006626">
    <property type="entry name" value="PbH1"/>
</dbReference>
<dbReference type="PATRIC" id="fig|999552.6.peg.2945"/>
<dbReference type="EMBL" id="CP006773">
    <property type="protein sequence ID" value="AHD01775.1"/>
    <property type="molecule type" value="Genomic_DNA"/>
</dbReference>
<evidence type="ECO:0000256" key="3">
    <source>
        <dbReference type="ARBA" id="ARBA00022786"/>
    </source>
</evidence>
<feature type="domain" description="Carbohydrate-binding/sugar hydrolysis" evidence="6">
    <location>
        <begin position="194"/>
        <end position="355"/>
    </location>
</feature>
<dbReference type="InterPro" id="IPR026464">
    <property type="entry name" value="NosD_copper_fam"/>
</dbReference>
<evidence type="ECO:0000313" key="8">
    <source>
        <dbReference type="Proteomes" id="UP000018780"/>
    </source>
</evidence>
<dbReference type="Pfam" id="PF05048">
    <property type="entry name" value="NosD"/>
    <property type="match status" value="1"/>
</dbReference>
<dbReference type="KEGG" id="lmd:METH_14715"/>
<dbReference type="InterPro" id="IPR011050">
    <property type="entry name" value="Pectin_lyase_fold/virulence"/>
</dbReference>
<dbReference type="Gene3D" id="2.160.20.10">
    <property type="entry name" value="Single-stranded right-handed beta-helix, Pectin lyase-like"/>
    <property type="match status" value="1"/>
</dbReference>
<comment type="pathway">
    <text evidence="1">Protein modification; protein ubiquitination.</text>
</comment>
<reference evidence="7 8" key="1">
    <citation type="submission" date="2013-09" db="EMBL/GenBank/DDBJ databases">
        <authorList>
            <consortium name="DOE Joint Genome Institute"/>
            <person name="Klenk H.-P."/>
            <person name="Huntemann M."/>
            <person name="Han J."/>
            <person name="Chen A."/>
            <person name="Kyrpides N."/>
            <person name="Mavromatis K."/>
            <person name="Markowitz V."/>
            <person name="Palaniappan K."/>
            <person name="Ivanova N."/>
            <person name="Schaumberg A."/>
            <person name="Pati A."/>
            <person name="Liolios K."/>
            <person name="Nordberg H.P."/>
            <person name="Cantor M.N."/>
            <person name="Hua S.X."/>
            <person name="Woyke T."/>
        </authorList>
    </citation>
    <scope>NUCLEOTIDE SEQUENCE [LARGE SCALE GENOMIC DNA]</scope>
    <source>
        <strain evidence="7 8">DSM 14336</strain>
    </source>
</reference>
<name>V9VWR0_9RHOB</name>
<dbReference type="HOGENOM" id="CLU_041882_0_1_5"/>
<dbReference type="PANTHER" id="PTHR22990">
    <property type="entry name" value="F-BOX ONLY PROTEIN"/>
    <property type="match status" value="1"/>
</dbReference>
<evidence type="ECO:0000256" key="4">
    <source>
        <dbReference type="SAM" id="MobiDB-lite"/>
    </source>
</evidence>
<dbReference type="InterPro" id="IPR006633">
    <property type="entry name" value="Carb-bd_sugar_hydrolysis-dom"/>
</dbReference>
<keyword evidence="3" id="KW-0833">Ubl conjugation pathway</keyword>
<dbReference type="SMART" id="SM00710">
    <property type="entry name" value="PbH1"/>
    <property type="match status" value="9"/>
</dbReference>
<feature type="signal peptide" evidence="5">
    <location>
        <begin position="1"/>
        <end position="21"/>
    </location>
</feature>
<dbReference type="Proteomes" id="UP000018780">
    <property type="component" value="Chromosome"/>
</dbReference>
<dbReference type="NCBIfam" id="TIGR03804">
    <property type="entry name" value="para_beta_helix"/>
    <property type="match status" value="1"/>
</dbReference>
<dbReference type="InterPro" id="IPR012334">
    <property type="entry name" value="Pectin_lyas_fold"/>
</dbReference>
<evidence type="ECO:0000256" key="2">
    <source>
        <dbReference type="ARBA" id="ARBA00022737"/>
    </source>
</evidence>
<feature type="compositionally biased region" description="Basic and acidic residues" evidence="4">
    <location>
        <begin position="405"/>
        <end position="428"/>
    </location>
</feature>
<evidence type="ECO:0000256" key="5">
    <source>
        <dbReference type="SAM" id="SignalP"/>
    </source>
</evidence>
<feature type="region of interest" description="Disordered" evidence="4">
    <location>
        <begin position="402"/>
        <end position="457"/>
    </location>
</feature>
<dbReference type="SMART" id="SM00722">
    <property type="entry name" value="CASH"/>
    <property type="match status" value="2"/>
</dbReference>
<dbReference type="InterPro" id="IPR022441">
    <property type="entry name" value="Para_beta_helix_rpt-2"/>
</dbReference>
<keyword evidence="2" id="KW-0677">Repeat</keyword>
<evidence type="ECO:0000259" key="6">
    <source>
        <dbReference type="SMART" id="SM00722"/>
    </source>
</evidence>
<evidence type="ECO:0000313" key="7">
    <source>
        <dbReference type="EMBL" id="AHD01775.1"/>
    </source>
</evidence>
<feature type="chain" id="PRO_5004782758" evidence="5">
    <location>
        <begin position="22"/>
        <end position="457"/>
    </location>
</feature>
<dbReference type="SUPFAM" id="SSF51126">
    <property type="entry name" value="Pectin lyase-like"/>
    <property type="match status" value="1"/>
</dbReference>
<keyword evidence="8" id="KW-1185">Reference proteome</keyword>
<dbReference type="AlphaFoldDB" id="V9VWR0"/>
<accession>V9VWR0</accession>
<keyword evidence="5" id="KW-0732">Signal</keyword>
<dbReference type="RefSeq" id="WP_024091146.1">
    <property type="nucleotide sequence ID" value="NC_023135.1"/>
</dbReference>
<dbReference type="STRING" id="999552.METH_14715"/>
<gene>
    <name evidence="7" type="ORF">METH_14715</name>
</gene>
<dbReference type="InterPro" id="IPR051550">
    <property type="entry name" value="SCF-Subunits/Alg-Epimerases"/>
</dbReference>